<protein>
    <submittedName>
        <fullName evidence="2">Uncharacterized protein</fullName>
    </submittedName>
</protein>
<feature type="region of interest" description="Disordered" evidence="1">
    <location>
        <begin position="48"/>
        <end position="77"/>
    </location>
</feature>
<comment type="caution">
    <text evidence="2">The sequence shown here is derived from an EMBL/GenBank/DDBJ whole genome shotgun (WGS) entry which is preliminary data.</text>
</comment>
<gene>
    <name evidence="2" type="ORF">TNCV_1172021</name>
</gene>
<reference evidence="2" key="1">
    <citation type="submission" date="2020-08" db="EMBL/GenBank/DDBJ databases">
        <title>Multicomponent nature underlies the extraordinary mechanical properties of spider dragline silk.</title>
        <authorList>
            <person name="Kono N."/>
            <person name="Nakamura H."/>
            <person name="Mori M."/>
            <person name="Yoshida Y."/>
            <person name="Ohtoshi R."/>
            <person name="Malay A.D."/>
            <person name="Moran D.A.P."/>
            <person name="Tomita M."/>
            <person name="Numata K."/>
            <person name="Arakawa K."/>
        </authorList>
    </citation>
    <scope>NUCLEOTIDE SEQUENCE</scope>
</reference>
<proteinExistence type="predicted"/>
<name>A0A8X6RWP1_TRICX</name>
<keyword evidence="3" id="KW-1185">Reference proteome</keyword>
<feature type="region of interest" description="Disordered" evidence="1">
    <location>
        <begin position="1"/>
        <end position="34"/>
    </location>
</feature>
<organism evidence="2 3">
    <name type="scientific">Trichonephila clavipes</name>
    <name type="common">Golden silk orbweaver</name>
    <name type="synonym">Nephila clavipes</name>
    <dbReference type="NCBI Taxonomy" id="2585209"/>
    <lineage>
        <taxon>Eukaryota</taxon>
        <taxon>Metazoa</taxon>
        <taxon>Ecdysozoa</taxon>
        <taxon>Arthropoda</taxon>
        <taxon>Chelicerata</taxon>
        <taxon>Arachnida</taxon>
        <taxon>Araneae</taxon>
        <taxon>Araneomorphae</taxon>
        <taxon>Entelegynae</taxon>
        <taxon>Araneoidea</taxon>
        <taxon>Nephilidae</taxon>
        <taxon>Trichonephila</taxon>
    </lineage>
</organism>
<dbReference type="Proteomes" id="UP000887159">
    <property type="component" value="Unassembled WGS sequence"/>
</dbReference>
<sequence length="77" mass="8056">MAGLGHQSLPPTDLGRVDEEMASPGGRVAGTVPSISFSKQRKAAIRLSGNSITGSSPCTLLGWGPDKDEDDETNQMK</sequence>
<feature type="compositionally biased region" description="Polar residues" evidence="1">
    <location>
        <begin position="48"/>
        <end position="58"/>
    </location>
</feature>
<evidence type="ECO:0000313" key="2">
    <source>
        <dbReference type="EMBL" id="GFY03242.1"/>
    </source>
</evidence>
<evidence type="ECO:0000256" key="1">
    <source>
        <dbReference type="SAM" id="MobiDB-lite"/>
    </source>
</evidence>
<evidence type="ECO:0000313" key="3">
    <source>
        <dbReference type="Proteomes" id="UP000887159"/>
    </source>
</evidence>
<dbReference type="AlphaFoldDB" id="A0A8X6RWP1"/>
<dbReference type="EMBL" id="BMAU01021236">
    <property type="protein sequence ID" value="GFY03242.1"/>
    <property type="molecule type" value="Genomic_DNA"/>
</dbReference>
<feature type="compositionally biased region" description="Acidic residues" evidence="1">
    <location>
        <begin position="67"/>
        <end position="77"/>
    </location>
</feature>
<accession>A0A8X6RWP1</accession>